<accession>A0AAE1KMQ3</accession>
<evidence type="ECO:0000256" key="1">
    <source>
        <dbReference type="SAM" id="MobiDB-lite"/>
    </source>
</evidence>
<protein>
    <submittedName>
        <fullName evidence="2">Uncharacterized protein</fullName>
    </submittedName>
</protein>
<dbReference type="AlphaFoldDB" id="A0AAE1KMQ3"/>
<keyword evidence="3" id="KW-1185">Reference proteome</keyword>
<sequence length="97" mass="11376">MESFGWQTGTVKEGGKEGEVPYSNTGSEGGKEQRETASKLRYHPHYSWTYTLYLPLEFRLHEIKNDTNVRMSRQASNQFPRPDQWLEKLKEVRARAQ</sequence>
<feature type="region of interest" description="Disordered" evidence="1">
    <location>
        <begin position="1"/>
        <end position="38"/>
    </location>
</feature>
<comment type="caution">
    <text evidence="2">The sequence shown here is derived from an EMBL/GenBank/DDBJ whole genome shotgun (WGS) entry which is preliminary data.</text>
</comment>
<evidence type="ECO:0000313" key="3">
    <source>
        <dbReference type="Proteomes" id="UP001286313"/>
    </source>
</evidence>
<dbReference type="Proteomes" id="UP001286313">
    <property type="component" value="Unassembled WGS sequence"/>
</dbReference>
<name>A0AAE1KMQ3_PETCI</name>
<dbReference type="EMBL" id="JAWQEG010001779">
    <property type="protein sequence ID" value="KAK3876757.1"/>
    <property type="molecule type" value="Genomic_DNA"/>
</dbReference>
<gene>
    <name evidence="2" type="ORF">Pcinc_018492</name>
</gene>
<organism evidence="2 3">
    <name type="scientific">Petrolisthes cinctipes</name>
    <name type="common">Flat porcelain crab</name>
    <dbReference type="NCBI Taxonomy" id="88211"/>
    <lineage>
        <taxon>Eukaryota</taxon>
        <taxon>Metazoa</taxon>
        <taxon>Ecdysozoa</taxon>
        <taxon>Arthropoda</taxon>
        <taxon>Crustacea</taxon>
        <taxon>Multicrustacea</taxon>
        <taxon>Malacostraca</taxon>
        <taxon>Eumalacostraca</taxon>
        <taxon>Eucarida</taxon>
        <taxon>Decapoda</taxon>
        <taxon>Pleocyemata</taxon>
        <taxon>Anomura</taxon>
        <taxon>Galatheoidea</taxon>
        <taxon>Porcellanidae</taxon>
        <taxon>Petrolisthes</taxon>
    </lineage>
</organism>
<proteinExistence type="predicted"/>
<feature type="compositionally biased region" description="Basic and acidic residues" evidence="1">
    <location>
        <begin position="29"/>
        <end position="38"/>
    </location>
</feature>
<reference evidence="2" key="1">
    <citation type="submission" date="2023-10" db="EMBL/GenBank/DDBJ databases">
        <title>Genome assemblies of two species of porcelain crab, Petrolisthes cinctipes and Petrolisthes manimaculis (Anomura: Porcellanidae).</title>
        <authorList>
            <person name="Angst P."/>
        </authorList>
    </citation>
    <scope>NUCLEOTIDE SEQUENCE</scope>
    <source>
        <strain evidence="2">PB745_01</strain>
        <tissue evidence="2">Gill</tissue>
    </source>
</reference>
<evidence type="ECO:0000313" key="2">
    <source>
        <dbReference type="EMBL" id="KAK3876757.1"/>
    </source>
</evidence>